<dbReference type="AlphaFoldDB" id="A0AAD9KYN1"/>
<evidence type="ECO:0000313" key="3">
    <source>
        <dbReference type="Proteomes" id="UP001209878"/>
    </source>
</evidence>
<reference evidence="2" key="1">
    <citation type="journal article" date="2023" name="Mol. Biol. Evol.">
        <title>Third-Generation Sequencing Reveals the Adaptive Role of the Epigenome in Three Deep-Sea Polychaetes.</title>
        <authorList>
            <person name="Perez M."/>
            <person name="Aroh O."/>
            <person name="Sun Y."/>
            <person name="Lan Y."/>
            <person name="Juniper S.K."/>
            <person name="Young C.R."/>
            <person name="Angers B."/>
            <person name="Qian P.Y."/>
        </authorList>
    </citation>
    <scope>NUCLEOTIDE SEQUENCE</scope>
    <source>
        <strain evidence="2">R07B-5</strain>
    </source>
</reference>
<evidence type="ECO:0000256" key="1">
    <source>
        <dbReference type="SAM" id="MobiDB-lite"/>
    </source>
</evidence>
<comment type="caution">
    <text evidence="2">The sequence shown here is derived from an EMBL/GenBank/DDBJ whole genome shotgun (WGS) entry which is preliminary data.</text>
</comment>
<evidence type="ECO:0000313" key="2">
    <source>
        <dbReference type="EMBL" id="KAK2180109.1"/>
    </source>
</evidence>
<sequence>MSYYYSPTTGMPVSVSGMPISASGMPMSANGMPMPADRARMYAPGTPVSLQAMQAAGSYAQQQACASAGMAQSAYRQQIGMPQPGYPPNTIAYAPGYTTASPYQLSTGPYPAASMALSGSTAAGYASAYSMPAVAHANMYQYSPYRGMPMSSQTAAAVAYQQQQAMPQHYPTAAQIQRPASSYSPPGAQPTAGATYPAGSYTRGMPPL</sequence>
<name>A0AAD9KYN1_RIDPI</name>
<keyword evidence="3" id="KW-1185">Reference proteome</keyword>
<dbReference type="Proteomes" id="UP001209878">
    <property type="component" value="Unassembled WGS sequence"/>
</dbReference>
<proteinExistence type="predicted"/>
<organism evidence="2 3">
    <name type="scientific">Ridgeia piscesae</name>
    <name type="common">Tubeworm</name>
    <dbReference type="NCBI Taxonomy" id="27915"/>
    <lineage>
        <taxon>Eukaryota</taxon>
        <taxon>Metazoa</taxon>
        <taxon>Spiralia</taxon>
        <taxon>Lophotrochozoa</taxon>
        <taxon>Annelida</taxon>
        <taxon>Polychaeta</taxon>
        <taxon>Sedentaria</taxon>
        <taxon>Canalipalpata</taxon>
        <taxon>Sabellida</taxon>
        <taxon>Siboglinidae</taxon>
        <taxon>Ridgeia</taxon>
    </lineage>
</organism>
<accession>A0AAD9KYN1</accession>
<dbReference type="EMBL" id="JAODUO010000458">
    <property type="protein sequence ID" value="KAK2180109.1"/>
    <property type="molecule type" value="Genomic_DNA"/>
</dbReference>
<protein>
    <submittedName>
        <fullName evidence="2">Uncharacterized protein</fullName>
    </submittedName>
</protein>
<gene>
    <name evidence="2" type="ORF">NP493_459g02059</name>
</gene>
<feature type="region of interest" description="Disordered" evidence="1">
    <location>
        <begin position="177"/>
        <end position="208"/>
    </location>
</feature>